<dbReference type="eggNOG" id="COG1361">
    <property type="taxonomic scope" value="Bacteria"/>
</dbReference>
<dbReference type="InterPro" id="IPR047589">
    <property type="entry name" value="DUF11_rpt"/>
</dbReference>
<protein>
    <submittedName>
        <fullName evidence="3">Conserved repeat domain</fullName>
    </submittedName>
</protein>
<dbReference type="EMBL" id="CP000875">
    <property type="protein sequence ID" value="ABX03586.1"/>
    <property type="molecule type" value="Genomic_DNA"/>
</dbReference>
<keyword evidence="4" id="KW-1185">Reference proteome</keyword>
<organism evidence="3 4">
    <name type="scientific">Herpetosiphon aurantiacus (strain ATCC 23779 / DSM 785 / 114-95)</name>
    <dbReference type="NCBI Taxonomy" id="316274"/>
    <lineage>
        <taxon>Bacteria</taxon>
        <taxon>Bacillati</taxon>
        <taxon>Chloroflexota</taxon>
        <taxon>Chloroflexia</taxon>
        <taxon>Herpetosiphonales</taxon>
        <taxon>Herpetosiphonaceae</taxon>
        <taxon>Herpetosiphon</taxon>
    </lineage>
</organism>
<dbReference type="Pfam" id="PF01345">
    <property type="entry name" value="DUF11"/>
    <property type="match status" value="1"/>
</dbReference>
<reference evidence="3 4" key="1">
    <citation type="journal article" date="2011" name="Stand. Genomic Sci.">
        <title>Complete genome sequence of the filamentous gliding predatory bacterium Herpetosiphon aurantiacus type strain (114-95(T)).</title>
        <authorList>
            <person name="Kiss H."/>
            <person name="Nett M."/>
            <person name="Domin N."/>
            <person name="Martin K."/>
            <person name="Maresca J.A."/>
            <person name="Copeland A."/>
            <person name="Lapidus A."/>
            <person name="Lucas S."/>
            <person name="Berry K.W."/>
            <person name="Glavina Del Rio T."/>
            <person name="Dalin E."/>
            <person name="Tice H."/>
            <person name="Pitluck S."/>
            <person name="Richardson P."/>
            <person name="Bruce D."/>
            <person name="Goodwin L."/>
            <person name="Han C."/>
            <person name="Detter J.C."/>
            <person name="Schmutz J."/>
            <person name="Brettin T."/>
            <person name="Land M."/>
            <person name="Hauser L."/>
            <person name="Kyrpides N.C."/>
            <person name="Ivanova N."/>
            <person name="Goker M."/>
            <person name="Woyke T."/>
            <person name="Klenk H.P."/>
            <person name="Bryant D.A."/>
        </authorList>
    </citation>
    <scope>NUCLEOTIDE SEQUENCE [LARGE SCALE GENOMIC DNA]</scope>
    <source>
        <strain evidence="4">ATCC 23779 / DSM 785 / 114-95</strain>
    </source>
</reference>
<dbReference type="Gene3D" id="2.60.40.10">
    <property type="entry name" value="Immunoglobulins"/>
    <property type="match status" value="1"/>
</dbReference>
<evidence type="ECO:0000256" key="1">
    <source>
        <dbReference type="SAM" id="MobiDB-lite"/>
    </source>
</evidence>
<gene>
    <name evidence="3" type="ordered locus">Haur_0938</name>
</gene>
<dbReference type="NCBIfam" id="TIGR01451">
    <property type="entry name" value="B_ant_repeat"/>
    <property type="match status" value="1"/>
</dbReference>
<dbReference type="InterPro" id="IPR013783">
    <property type="entry name" value="Ig-like_fold"/>
</dbReference>
<dbReference type="AlphaFoldDB" id="A9AZ40"/>
<evidence type="ECO:0000313" key="4">
    <source>
        <dbReference type="Proteomes" id="UP000000787"/>
    </source>
</evidence>
<proteinExistence type="predicted"/>
<dbReference type="BioCyc" id="HAUR316274:GHYA-952-MONOMER"/>
<dbReference type="InParanoid" id="A9AZ40"/>
<dbReference type="InterPro" id="IPR001434">
    <property type="entry name" value="OmcB-like_DUF11"/>
</dbReference>
<evidence type="ECO:0000313" key="3">
    <source>
        <dbReference type="EMBL" id="ABX03586.1"/>
    </source>
</evidence>
<evidence type="ECO:0000259" key="2">
    <source>
        <dbReference type="Pfam" id="PF01345"/>
    </source>
</evidence>
<dbReference type="STRING" id="316274.Haur_0938"/>
<feature type="region of interest" description="Disordered" evidence="1">
    <location>
        <begin position="176"/>
        <end position="204"/>
    </location>
</feature>
<dbReference type="Proteomes" id="UP000000787">
    <property type="component" value="Chromosome"/>
</dbReference>
<feature type="domain" description="DUF11" evidence="2">
    <location>
        <begin position="346"/>
        <end position="455"/>
    </location>
</feature>
<feature type="compositionally biased region" description="Low complexity" evidence="1">
    <location>
        <begin position="190"/>
        <end position="203"/>
    </location>
</feature>
<dbReference type="HOGENOM" id="CLU_465230_0_0_0"/>
<dbReference type="KEGG" id="hau:Haur_0938"/>
<feature type="compositionally biased region" description="Basic and acidic residues" evidence="1">
    <location>
        <begin position="177"/>
        <end position="188"/>
    </location>
</feature>
<sequence length="586" mass="63053">MGRQHFRYQRLALLSLVALLGVLVTPTKAVEIPPTGASVYLQTNGPTNTLNNGDWYTNSLAGAGNGYHYFTVDIPCAWPSTEPVHIDIFSPEMNSNAPLSDEIRGGVYDNTQFEFYAAGTPIVVPATPGPGAAGSLIQQTFVPAGTPEAWLRFYTIAAPVTCGTYVLRSATSGNDENGWRLRVGRDNDADPNNAPPANTDNFDGVAGTGDEITLGMRQASFQHDAGAADVVATCLTLYEYVTPGQPSVSFNNFDIDNVRRVRYYAPGDASYTPMGNSGGIVGSLSNDQIWNGTGATLATRVGDTINNPVSGWWRIVTCTSNHNQFIQEGQTGTPAYYEQPPTPVMALSKTDGVTLVLPGDTLNYTIAFTNTSNSTATPGSATNVTLTDNLPPDTTFVSCAINLPFTGTCNHAAGVVTFNITQIVRPGEVGTLNVQVTVNDPITTVPVVNNVTLTFNDTLNNVFQPLNASDSDLVNPTAVTVVGFTALVRVDDIQVRWSTSQELETQGFHIYRSTSDDPATAVQVTENLIPALGAQTNYQWLDTNAEPNVHYYYWLVEVDANNNLSMIGPTDAQIERYSIFTPFVIR</sequence>
<dbReference type="eggNOG" id="COG4932">
    <property type="taxonomic scope" value="Bacteria"/>
</dbReference>
<accession>A9AZ40</accession>
<name>A9AZ40_HERA2</name>